<organism evidence="8">
    <name type="scientific">marine metagenome</name>
    <dbReference type="NCBI Taxonomy" id="408172"/>
    <lineage>
        <taxon>unclassified sequences</taxon>
        <taxon>metagenomes</taxon>
        <taxon>ecological metagenomes</taxon>
    </lineage>
</organism>
<dbReference type="InterPro" id="IPR010930">
    <property type="entry name" value="Flg_bb/hook_C_dom"/>
</dbReference>
<dbReference type="Pfam" id="PF06429">
    <property type="entry name" value="Flg_bbr_C"/>
    <property type="match status" value="1"/>
</dbReference>
<dbReference type="InterPro" id="IPR012834">
    <property type="entry name" value="FlgG_G_neg"/>
</dbReference>
<dbReference type="InterPro" id="IPR037925">
    <property type="entry name" value="FlgE/F/G-like"/>
</dbReference>
<evidence type="ECO:0000256" key="3">
    <source>
        <dbReference type="ARBA" id="ARBA00025933"/>
    </source>
</evidence>
<dbReference type="EMBL" id="UINC01024263">
    <property type="protein sequence ID" value="SVA97570.1"/>
    <property type="molecule type" value="Genomic_DNA"/>
</dbReference>
<dbReference type="PANTHER" id="PTHR30435">
    <property type="entry name" value="FLAGELLAR PROTEIN"/>
    <property type="match status" value="1"/>
</dbReference>
<dbReference type="Pfam" id="PF00460">
    <property type="entry name" value="Flg_bb_rod"/>
    <property type="match status" value="1"/>
</dbReference>
<dbReference type="InterPro" id="IPR053967">
    <property type="entry name" value="LlgE_F_G-like_D1"/>
</dbReference>
<dbReference type="InterPro" id="IPR001444">
    <property type="entry name" value="Flag_bb_rod_N"/>
</dbReference>
<gene>
    <name evidence="8" type="ORF">METZ01_LOCUS150424</name>
</gene>
<evidence type="ECO:0000256" key="2">
    <source>
        <dbReference type="ARBA" id="ARBA00017948"/>
    </source>
</evidence>
<sequence>MIRALYTSASGMNSQQMNLDVIANNLANVNTTGFKKSKIEFQDLLYDMKKIQGAEAGDGQLTPGGIQVGHGSRPVSTSKVFTTGDLVQTDERLDVAIAGDGFFEVQMPGGFQGYTRDGSFKVSADGAVVTNEGYQVVNAIPNIGAEVSNIAISKTGEYTLFDQQGNNIGAGQIQVTRFINPSGLQNIGGNIYQETPASGVPEQGNPGQNGFGELAQGYLEMSNVKVVEEMVNLIKAQRAYEVNSKAIQAADEMMQRSNSIKR</sequence>
<evidence type="ECO:0000256" key="4">
    <source>
        <dbReference type="ARBA" id="ARBA00032912"/>
    </source>
</evidence>
<evidence type="ECO:0000313" key="8">
    <source>
        <dbReference type="EMBL" id="SVA97570.1"/>
    </source>
</evidence>
<dbReference type="PROSITE" id="PS00588">
    <property type="entry name" value="FLAGELLA_BB_ROD"/>
    <property type="match status" value="1"/>
</dbReference>
<reference evidence="8" key="1">
    <citation type="submission" date="2018-05" db="EMBL/GenBank/DDBJ databases">
        <authorList>
            <person name="Lanie J.A."/>
            <person name="Ng W.-L."/>
            <person name="Kazmierczak K.M."/>
            <person name="Andrzejewski T.M."/>
            <person name="Davidsen T.M."/>
            <person name="Wayne K.J."/>
            <person name="Tettelin H."/>
            <person name="Glass J.I."/>
            <person name="Rusch D."/>
            <person name="Podicherti R."/>
            <person name="Tsui H.-C.T."/>
            <person name="Winkler M.E."/>
        </authorList>
    </citation>
    <scope>NUCLEOTIDE SEQUENCE</scope>
</reference>
<name>A0A382A7V0_9ZZZZ</name>
<dbReference type="Pfam" id="PF22692">
    <property type="entry name" value="LlgE_F_G_D1"/>
    <property type="match status" value="1"/>
</dbReference>
<evidence type="ECO:0000259" key="6">
    <source>
        <dbReference type="Pfam" id="PF06429"/>
    </source>
</evidence>
<dbReference type="GO" id="GO:0009426">
    <property type="term" value="C:bacterial-type flagellum basal body, distal rod"/>
    <property type="evidence" value="ECO:0007669"/>
    <property type="project" value="InterPro"/>
</dbReference>
<comment type="subunit">
    <text evidence="3">The basal body constitutes a major portion of the flagellar organelle and consists of four rings (L,P,S, and M) mounted on a central rod. The rod consists of about 26 subunits of FlgG in the distal portion, and FlgB, FlgC and FlgF are thought to build up the proximal portion of the rod with about 6 subunits each.</text>
</comment>
<proteinExistence type="inferred from homology"/>
<dbReference type="NCBIfam" id="TIGR02488">
    <property type="entry name" value="flgG_G_neg"/>
    <property type="match status" value="1"/>
</dbReference>
<feature type="domain" description="Flagellar hook protein FlgE/F/G-like D1" evidence="7">
    <location>
        <begin position="96"/>
        <end position="157"/>
    </location>
</feature>
<evidence type="ECO:0000256" key="1">
    <source>
        <dbReference type="ARBA" id="ARBA00009677"/>
    </source>
</evidence>
<evidence type="ECO:0000259" key="7">
    <source>
        <dbReference type="Pfam" id="PF22692"/>
    </source>
</evidence>
<feature type="domain" description="Flagellar basal-body/hook protein C-terminal" evidence="6">
    <location>
        <begin position="215"/>
        <end position="260"/>
    </location>
</feature>
<accession>A0A382A7V0</accession>
<protein>
    <recommendedName>
        <fullName evidence="2">Flagellar basal-body rod protein FlgG</fullName>
    </recommendedName>
    <alternativeName>
        <fullName evidence="4">Distal rod protein</fullName>
    </alternativeName>
</protein>
<dbReference type="InterPro" id="IPR019776">
    <property type="entry name" value="Flagellar_basal_body_rod_CS"/>
</dbReference>
<dbReference type="InterPro" id="IPR020013">
    <property type="entry name" value="Flagellar_FlgE/F/G"/>
</dbReference>
<dbReference type="GO" id="GO:0071978">
    <property type="term" value="P:bacterial-type flagellum-dependent swarming motility"/>
    <property type="evidence" value="ECO:0007669"/>
    <property type="project" value="TreeGrafter"/>
</dbReference>
<dbReference type="SUPFAM" id="SSF117143">
    <property type="entry name" value="Flagellar hook protein flgE"/>
    <property type="match status" value="1"/>
</dbReference>
<comment type="similarity">
    <text evidence="1">Belongs to the flagella basal body rod proteins family.</text>
</comment>
<dbReference type="PANTHER" id="PTHR30435:SF19">
    <property type="entry name" value="FLAGELLAR BASAL-BODY ROD PROTEIN FLGG"/>
    <property type="match status" value="1"/>
</dbReference>
<dbReference type="AlphaFoldDB" id="A0A382A7V0"/>
<dbReference type="NCBIfam" id="TIGR03506">
    <property type="entry name" value="FlgEFG_subfam"/>
    <property type="match status" value="2"/>
</dbReference>
<feature type="domain" description="Flagellar basal body rod protein N-terminal" evidence="5">
    <location>
        <begin position="5"/>
        <end position="35"/>
    </location>
</feature>
<evidence type="ECO:0000259" key="5">
    <source>
        <dbReference type="Pfam" id="PF00460"/>
    </source>
</evidence>